<dbReference type="CDD" id="cd18807">
    <property type="entry name" value="SF1_C_UvrD"/>
    <property type="match status" value="1"/>
</dbReference>
<evidence type="ECO:0000256" key="3">
    <source>
        <dbReference type="ARBA" id="ARBA00022801"/>
    </source>
</evidence>
<feature type="compositionally biased region" description="Polar residues" evidence="12">
    <location>
        <begin position="742"/>
        <end position="751"/>
    </location>
</feature>
<evidence type="ECO:0000256" key="1">
    <source>
        <dbReference type="ARBA" id="ARBA00009922"/>
    </source>
</evidence>
<evidence type="ECO:0000256" key="10">
    <source>
        <dbReference type="ARBA" id="ARBA00048988"/>
    </source>
</evidence>
<dbReference type="GO" id="GO:0003677">
    <property type="term" value="F:DNA binding"/>
    <property type="evidence" value="ECO:0007669"/>
    <property type="project" value="UniProtKB-KW"/>
</dbReference>
<comment type="similarity">
    <text evidence="1">Belongs to the helicase family. UvrD subfamily.</text>
</comment>
<dbReference type="InterPro" id="IPR013986">
    <property type="entry name" value="DExx_box_DNA_helicase_dom_sf"/>
</dbReference>
<dbReference type="GO" id="GO:0000725">
    <property type="term" value="P:recombinational repair"/>
    <property type="evidence" value="ECO:0007669"/>
    <property type="project" value="TreeGrafter"/>
</dbReference>
<evidence type="ECO:0000313" key="16">
    <source>
        <dbReference type="Proteomes" id="UP001220961"/>
    </source>
</evidence>
<reference evidence="15" key="1">
    <citation type="submission" date="2023-03" db="EMBL/GenBank/DDBJ databases">
        <title>Mating type loci evolution in Malassezia.</title>
        <authorList>
            <person name="Coelho M.A."/>
        </authorList>
    </citation>
    <scope>NUCLEOTIDE SEQUENCE</scope>
    <source>
        <strain evidence="15">CBS 10434</strain>
    </source>
</reference>
<evidence type="ECO:0000259" key="14">
    <source>
        <dbReference type="PROSITE" id="PS51217"/>
    </source>
</evidence>
<dbReference type="GO" id="GO:0005634">
    <property type="term" value="C:nucleus"/>
    <property type="evidence" value="ECO:0007669"/>
    <property type="project" value="TreeGrafter"/>
</dbReference>
<feature type="binding site" evidence="11">
    <location>
        <begin position="28"/>
        <end position="35"/>
    </location>
    <ligand>
        <name>ATP</name>
        <dbReference type="ChEBI" id="CHEBI:30616"/>
    </ligand>
</feature>
<dbReference type="InterPro" id="IPR014017">
    <property type="entry name" value="DNA_helicase_UvrD-like_C"/>
</dbReference>
<dbReference type="EMBL" id="CP119914">
    <property type="protein sequence ID" value="WFD20939.1"/>
    <property type="molecule type" value="Genomic_DNA"/>
</dbReference>
<name>A0AAF0E9S6_9BASI</name>
<dbReference type="Gene3D" id="1.10.10.160">
    <property type="match status" value="1"/>
</dbReference>
<dbReference type="PROSITE" id="PS51198">
    <property type="entry name" value="UVRD_HELICASE_ATP_BIND"/>
    <property type="match status" value="1"/>
</dbReference>
<evidence type="ECO:0000256" key="11">
    <source>
        <dbReference type="PROSITE-ProRule" id="PRU00560"/>
    </source>
</evidence>
<dbReference type="GO" id="GO:0005524">
    <property type="term" value="F:ATP binding"/>
    <property type="evidence" value="ECO:0007669"/>
    <property type="project" value="UniProtKB-UniRule"/>
</dbReference>
<evidence type="ECO:0000259" key="13">
    <source>
        <dbReference type="PROSITE" id="PS51198"/>
    </source>
</evidence>
<feature type="region of interest" description="Disordered" evidence="12">
    <location>
        <begin position="719"/>
        <end position="751"/>
    </location>
</feature>
<keyword evidence="6" id="KW-0238">DNA-binding</keyword>
<keyword evidence="7" id="KW-0413">Isomerase</keyword>
<evidence type="ECO:0000256" key="2">
    <source>
        <dbReference type="ARBA" id="ARBA00022741"/>
    </source>
</evidence>
<feature type="domain" description="UvrD-like helicase ATP-binding" evidence="13">
    <location>
        <begin position="7"/>
        <end position="298"/>
    </location>
</feature>
<dbReference type="InterPro" id="IPR027417">
    <property type="entry name" value="P-loop_NTPase"/>
</dbReference>
<dbReference type="EC" id="5.6.2.4" evidence="9"/>
<evidence type="ECO:0000256" key="12">
    <source>
        <dbReference type="SAM" id="MobiDB-lite"/>
    </source>
</evidence>
<evidence type="ECO:0000256" key="4">
    <source>
        <dbReference type="ARBA" id="ARBA00022806"/>
    </source>
</evidence>
<keyword evidence="2 11" id="KW-0547">Nucleotide-binding</keyword>
<evidence type="ECO:0000256" key="7">
    <source>
        <dbReference type="ARBA" id="ARBA00023235"/>
    </source>
</evidence>
<dbReference type="Pfam" id="PF13361">
    <property type="entry name" value="UvrD_C"/>
    <property type="match status" value="1"/>
</dbReference>
<dbReference type="SUPFAM" id="SSF52540">
    <property type="entry name" value="P-loop containing nucleoside triphosphate hydrolases"/>
    <property type="match status" value="1"/>
</dbReference>
<proteinExistence type="inferred from homology"/>
<dbReference type="PROSITE" id="PS51217">
    <property type="entry name" value="UVRD_HELICASE_CTER"/>
    <property type="match status" value="1"/>
</dbReference>
<dbReference type="PANTHER" id="PTHR11070:SF2">
    <property type="entry name" value="ATP-DEPENDENT DNA HELICASE SRS2"/>
    <property type="match status" value="1"/>
</dbReference>
<accession>A0AAF0E9S6</accession>
<keyword evidence="3 11" id="KW-0378">Hydrolase</keyword>
<evidence type="ECO:0000256" key="8">
    <source>
        <dbReference type="ARBA" id="ARBA00034617"/>
    </source>
</evidence>
<evidence type="ECO:0000256" key="5">
    <source>
        <dbReference type="ARBA" id="ARBA00022840"/>
    </source>
</evidence>
<dbReference type="Proteomes" id="UP001220961">
    <property type="component" value="Chromosome 7"/>
</dbReference>
<dbReference type="GO" id="GO:0043138">
    <property type="term" value="F:3'-5' DNA helicase activity"/>
    <property type="evidence" value="ECO:0007669"/>
    <property type="project" value="UniProtKB-EC"/>
</dbReference>
<dbReference type="Gene3D" id="3.40.50.300">
    <property type="entry name" value="P-loop containing nucleotide triphosphate hydrolases"/>
    <property type="match status" value="2"/>
</dbReference>
<gene>
    <name evidence="15" type="primary">srs2</name>
    <name evidence="15" type="ORF">MCAP1_003194</name>
</gene>
<sequence length="751" mass="83071">MVLALERLSDAQRTAVTWDAATPLQILAGPGSGKTRVLTTRVAWLVLGDEHRAPLDPSRCVVVTFTNKAANEMRERLVALIGTEKTKKLVLGTFHATCARFLRRWGRSIGVDANFTIADVDDVKRIVKETIESHEAAWAAEDITLKTEHVLSQISRAKARCQSPVEFRTRHKWPPGSASAHAHGAVAQVYAEYQQKLQSSNALDFDDLLMLGAQLFREHPALADHIDHVLVDEFQDTNAVQYELMRLMAAGSRCVSVVGDPDQSIYSWRNAEVGNLDLMSRDFPSVHRVLLEENYRSTKSILQAAVQVMRQDTQRIDKDLFTAHAQGAPVTVRPCADADEEADFLAHEIVRQVQCSQGLLTYADVCILLRFNALSRTMEGALQRLGVPYRIMGGMRFFDRAEIKDLLAYLLVVDNPQYSPGVVRIINVPRRGIGAKGIQSLIGMAEADRMPLLPWLERAAREPPVGVRSTTLQAIRSFVHCIEQVRRAAEQGTPVAELLQLLLGVIRYEEHLRRDDDFESRWENVQELINFASSAENTTRDSNAETSPLRAFLESSALASEAAGAEVTTHKVTISTCHAAKGLEWPIVFLPASEEGTFPFYRCTAPEEIREERRLYYVAMTRAQTHLYLTYADRRRVAGEWGSRTVSPFLAPLLPKEKGGTLLKGAASKVPWSFEVPPLHHAGLASVAAVLGRPALTEAAVAAQCHVFAQSPLARRFHASAKKRSAPEATEAPPRPSGFVSALNSLGASPH</sequence>
<dbReference type="GO" id="GO:0016787">
    <property type="term" value="F:hydrolase activity"/>
    <property type="evidence" value="ECO:0007669"/>
    <property type="project" value="UniProtKB-UniRule"/>
</dbReference>
<comment type="catalytic activity">
    <reaction evidence="10">
        <text>ATP + H2O = ADP + phosphate + H(+)</text>
        <dbReference type="Rhea" id="RHEA:13065"/>
        <dbReference type="ChEBI" id="CHEBI:15377"/>
        <dbReference type="ChEBI" id="CHEBI:15378"/>
        <dbReference type="ChEBI" id="CHEBI:30616"/>
        <dbReference type="ChEBI" id="CHEBI:43474"/>
        <dbReference type="ChEBI" id="CHEBI:456216"/>
        <dbReference type="EC" id="5.6.2.4"/>
    </reaction>
</comment>
<dbReference type="InterPro" id="IPR014016">
    <property type="entry name" value="UvrD-like_ATP-bd"/>
</dbReference>
<comment type="catalytic activity">
    <reaction evidence="8">
        <text>Couples ATP hydrolysis with the unwinding of duplex DNA by translocating in the 3'-5' direction.</text>
        <dbReference type="EC" id="5.6.2.4"/>
    </reaction>
</comment>
<feature type="domain" description="UvrD-like helicase C-terminal" evidence="14">
    <location>
        <begin position="299"/>
        <end position="582"/>
    </location>
</feature>
<keyword evidence="4 11" id="KW-0347">Helicase</keyword>
<keyword evidence="16" id="KW-1185">Reference proteome</keyword>
<evidence type="ECO:0000256" key="6">
    <source>
        <dbReference type="ARBA" id="ARBA00023125"/>
    </source>
</evidence>
<dbReference type="Gene3D" id="1.10.486.10">
    <property type="entry name" value="PCRA, domain 4"/>
    <property type="match status" value="1"/>
</dbReference>
<keyword evidence="5 11" id="KW-0067">ATP-binding</keyword>
<dbReference type="Pfam" id="PF00580">
    <property type="entry name" value="UvrD-helicase"/>
    <property type="match status" value="1"/>
</dbReference>
<dbReference type="PANTHER" id="PTHR11070">
    <property type="entry name" value="UVRD / RECB / PCRA DNA HELICASE FAMILY MEMBER"/>
    <property type="match status" value="1"/>
</dbReference>
<dbReference type="AlphaFoldDB" id="A0AAF0E9S6"/>
<dbReference type="InterPro" id="IPR000212">
    <property type="entry name" value="DNA_helicase_UvrD/REP"/>
</dbReference>
<evidence type="ECO:0000256" key="9">
    <source>
        <dbReference type="ARBA" id="ARBA00034808"/>
    </source>
</evidence>
<evidence type="ECO:0000313" key="15">
    <source>
        <dbReference type="EMBL" id="WFD20939.1"/>
    </source>
</evidence>
<organism evidence="15 16">
    <name type="scientific">Malassezia caprae</name>
    <dbReference type="NCBI Taxonomy" id="1381934"/>
    <lineage>
        <taxon>Eukaryota</taxon>
        <taxon>Fungi</taxon>
        <taxon>Dikarya</taxon>
        <taxon>Basidiomycota</taxon>
        <taxon>Ustilaginomycotina</taxon>
        <taxon>Malasseziomycetes</taxon>
        <taxon>Malasseziales</taxon>
        <taxon>Malasseziaceae</taxon>
        <taxon>Malassezia</taxon>
    </lineage>
</organism>
<protein>
    <recommendedName>
        <fullName evidence="9">DNA 3'-5' helicase</fullName>
        <ecNumber evidence="9">5.6.2.4</ecNumber>
    </recommendedName>
</protein>
<dbReference type="CDD" id="cd17932">
    <property type="entry name" value="DEXQc_UvrD"/>
    <property type="match status" value="1"/>
</dbReference>